<dbReference type="EMBL" id="SHKW01000008">
    <property type="protein sequence ID" value="RZU28927.1"/>
    <property type="molecule type" value="Genomic_DNA"/>
</dbReference>
<dbReference type="CDD" id="cd05399">
    <property type="entry name" value="NT_Rel-Spo_like"/>
    <property type="match status" value="1"/>
</dbReference>
<dbReference type="PANTHER" id="PTHR47837:SF1">
    <property type="entry name" value="GTP PYROPHOSPHOKINASE YJBM"/>
    <property type="match status" value="1"/>
</dbReference>
<gene>
    <name evidence="3" type="ORF">BDD14_6512</name>
</gene>
<dbReference type="InterPro" id="IPR007685">
    <property type="entry name" value="RelA_SpoT"/>
</dbReference>
<dbReference type="SMART" id="SM00954">
    <property type="entry name" value="RelA_SpoT"/>
    <property type="match status" value="1"/>
</dbReference>
<dbReference type="InterPro" id="IPR052366">
    <property type="entry name" value="GTP_Pyrophosphokinase"/>
</dbReference>
<dbReference type="OrthoDB" id="9801824at2"/>
<dbReference type="Gene3D" id="3.30.460.10">
    <property type="entry name" value="Beta Polymerase, domain 2"/>
    <property type="match status" value="1"/>
</dbReference>
<dbReference type="Proteomes" id="UP000292958">
    <property type="component" value="Unassembled WGS sequence"/>
</dbReference>
<dbReference type="AlphaFoldDB" id="A0A4Q7XX31"/>
<dbReference type="PANTHER" id="PTHR47837">
    <property type="entry name" value="GTP PYROPHOSPHOKINASE YJBM"/>
    <property type="match status" value="1"/>
</dbReference>
<dbReference type="SUPFAM" id="SSF81301">
    <property type="entry name" value="Nucleotidyltransferase"/>
    <property type="match status" value="1"/>
</dbReference>
<organism evidence="3 4">
    <name type="scientific">Edaphobacter modestus</name>
    <dbReference type="NCBI Taxonomy" id="388466"/>
    <lineage>
        <taxon>Bacteria</taxon>
        <taxon>Pseudomonadati</taxon>
        <taxon>Acidobacteriota</taxon>
        <taxon>Terriglobia</taxon>
        <taxon>Terriglobales</taxon>
        <taxon>Acidobacteriaceae</taxon>
        <taxon>Edaphobacter</taxon>
    </lineage>
</organism>
<dbReference type="GO" id="GO:0015969">
    <property type="term" value="P:guanosine tetraphosphate metabolic process"/>
    <property type="evidence" value="ECO:0007669"/>
    <property type="project" value="InterPro"/>
</dbReference>
<dbReference type="InterPro" id="IPR043519">
    <property type="entry name" value="NT_sf"/>
</dbReference>
<protein>
    <submittedName>
        <fullName evidence="3">RelA/SpoT family protein</fullName>
    </submittedName>
</protein>
<feature type="domain" description="RelA/SpoT" evidence="2">
    <location>
        <begin position="78"/>
        <end position="202"/>
    </location>
</feature>
<dbReference type="Pfam" id="PF04607">
    <property type="entry name" value="RelA_SpoT"/>
    <property type="match status" value="1"/>
</dbReference>
<sequence length="356" mass="40685">MTLPQYPIQSGITLPKKSFPGGSKSRVSRAGDAVRAGTPSPEDLAVIDTWRAAHRNVLNTFQAILRTRTRSTEIVVAQRHKRKRTIFDKLQRFPAMELARMDDVAGCRLIFPDLDGLYRFRDNLHQAKFRHRLRNSVDKWNYIKRPKATGYRGIHDVYEYDVNSENGRLYEGLLLEVQYRTAAQHAWATCVEVVGFITHSQPKFQRGDYRYETIMAYASELIARNAEQTTSCFPDMPNLELIERFVALDKELGLLKILRGLNTTSNDISSEKNVILMFSEGEQLQVKTYRRSPEALKALFSLEQENPGKDIVLVRADTSDDVRIAFRNYFSDATEFISLVDRACQSLGGVTLPQDK</sequence>
<evidence type="ECO:0000313" key="4">
    <source>
        <dbReference type="Proteomes" id="UP000292958"/>
    </source>
</evidence>
<accession>A0A4Q7XX31</accession>
<reference evidence="3 4" key="1">
    <citation type="submission" date="2019-02" db="EMBL/GenBank/DDBJ databases">
        <title>Genomic Encyclopedia of Archaeal and Bacterial Type Strains, Phase II (KMG-II): from individual species to whole genera.</title>
        <authorList>
            <person name="Goeker M."/>
        </authorList>
    </citation>
    <scope>NUCLEOTIDE SEQUENCE [LARGE SCALE GENOMIC DNA]</scope>
    <source>
        <strain evidence="3 4">DSM 18101</strain>
    </source>
</reference>
<keyword evidence="4" id="KW-1185">Reference proteome</keyword>
<feature type="region of interest" description="Disordered" evidence="1">
    <location>
        <begin position="12"/>
        <end position="39"/>
    </location>
</feature>
<proteinExistence type="predicted"/>
<dbReference type="RefSeq" id="WP_130425322.1">
    <property type="nucleotide sequence ID" value="NZ_SHKW01000008.1"/>
</dbReference>
<evidence type="ECO:0000259" key="2">
    <source>
        <dbReference type="SMART" id="SM00954"/>
    </source>
</evidence>
<comment type="caution">
    <text evidence="3">The sequence shown here is derived from an EMBL/GenBank/DDBJ whole genome shotgun (WGS) entry which is preliminary data.</text>
</comment>
<evidence type="ECO:0000313" key="3">
    <source>
        <dbReference type="EMBL" id="RZU28927.1"/>
    </source>
</evidence>
<evidence type="ECO:0000256" key="1">
    <source>
        <dbReference type="SAM" id="MobiDB-lite"/>
    </source>
</evidence>
<name>A0A4Q7XX31_9BACT</name>